<evidence type="ECO:0000313" key="2">
    <source>
        <dbReference type="Proteomes" id="UP001556367"/>
    </source>
</evidence>
<comment type="caution">
    <text evidence="1">The sequence shown here is derived from an EMBL/GenBank/DDBJ whole genome shotgun (WGS) entry which is preliminary data.</text>
</comment>
<evidence type="ECO:0000313" key="1">
    <source>
        <dbReference type="EMBL" id="KAL0956772.1"/>
    </source>
</evidence>
<dbReference type="Gene3D" id="3.80.10.10">
    <property type="entry name" value="Ribonuclease Inhibitor"/>
    <property type="match status" value="1"/>
</dbReference>
<dbReference type="InterPro" id="IPR032675">
    <property type="entry name" value="LRR_dom_sf"/>
</dbReference>
<proteinExistence type="predicted"/>
<dbReference type="EMBL" id="JASNQZ010000006">
    <property type="protein sequence ID" value="KAL0956772.1"/>
    <property type="molecule type" value="Genomic_DNA"/>
</dbReference>
<protein>
    <submittedName>
        <fullName evidence="1">Uncharacterized protein</fullName>
    </submittedName>
</protein>
<gene>
    <name evidence="1" type="ORF">HGRIS_002892</name>
</gene>
<sequence>MELSLERRYGLVNLSRTDNSVIRLIEHLKRNEYAANRVHTLVLSGNILQDLIFQEESDLQYIRSHSAPKPTSYLGTDTQKPSTQVAKDIDDVLGKLRNVKNFTVTWIDDPSHALDIVYPHSRAWSTFGANLETLRLVVTVPLLTLWLQQIQFLECLNDLSIVIFESFRSGGPPDTATSADPRTVLCLLSSFINQQRHLGSLDITTTWHADFSTLFSSLATFPSLAKLSLNIPFNGQHLSNTTGILRFMQNHAKTLKTFILHCGMQRRIHEDGATHNAIQICPSDAIILFPKLGNSNLQSLAIRGLFESLADLRSLTSGFSSDHPLRELTVEVNQITKEVFDLLSQSFPRLHSLHLTARALEDGVSLHSQLDRELTTGTADYSGWILHVLTIETMSPRRYRIEWDVIAPYIPNLRSFNGSGSIEIVAVN</sequence>
<dbReference type="SUPFAM" id="SSF52047">
    <property type="entry name" value="RNI-like"/>
    <property type="match status" value="1"/>
</dbReference>
<dbReference type="Proteomes" id="UP001556367">
    <property type="component" value="Unassembled WGS sequence"/>
</dbReference>
<keyword evidence="2" id="KW-1185">Reference proteome</keyword>
<name>A0ABR3JM02_9AGAR</name>
<accession>A0ABR3JM02</accession>
<reference evidence="2" key="1">
    <citation type="submission" date="2024-06" db="EMBL/GenBank/DDBJ databases">
        <title>Multi-omics analyses provide insights into the biosynthesis of the anticancer antibiotic pleurotin in Hohenbuehelia grisea.</title>
        <authorList>
            <person name="Weaver J.A."/>
            <person name="Alberti F."/>
        </authorList>
    </citation>
    <scope>NUCLEOTIDE SEQUENCE [LARGE SCALE GENOMIC DNA]</scope>
    <source>
        <strain evidence="2">T-177</strain>
    </source>
</reference>
<organism evidence="1 2">
    <name type="scientific">Hohenbuehelia grisea</name>
    <dbReference type="NCBI Taxonomy" id="104357"/>
    <lineage>
        <taxon>Eukaryota</taxon>
        <taxon>Fungi</taxon>
        <taxon>Dikarya</taxon>
        <taxon>Basidiomycota</taxon>
        <taxon>Agaricomycotina</taxon>
        <taxon>Agaricomycetes</taxon>
        <taxon>Agaricomycetidae</taxon>
        <taxon>Agaricales</taxon>
        <taxon>Pleurotineae</taxon>
        <taxon>Pleurotaceae</taxon>
        <taxon>Hohenbuehelia</taxon>
    </lineage>
</organism>